<dbReference type="Proteomes" id="UP000032702">
    <property type="component" value="Unassembled WGS sequence"/>
</dbReference>
<evidence type="ECO:0000313" key="3">
    <source>
        <dbReference type="Proteomes" id="UP000032702"/>
    </source>
</evidence>
<name>Q08QF7_STIAD</name>
<proteinExistence type="predicted"/>
<evidence type="ECO:0000256" key="1">
    <source>
        <dbReference type="SAM" id="MobiDB-lite"/>
    </source>
</evidence>
<organism evidence="2 3">
    <name type="scientific">Stigmatella aurantiaca (strain DW4/3-1)</name>
    <dbReference type="NCBI Taxonomy" id="378806"/>
    <lineage>
        <taxon>Bacteria</taxon>
        <taxon>Pseudomonadati</taxon>
        <taxon>Myxococcota</taxon>
        <taxon>Myxococcia</taxon>
        <taxon>Myxococcales</taxon>
        <taxon>Cystobacterineae</taxon>
        <taxon>Archangiaceae</taxon>
        <taxon>Stigmatella</taxon>
    </lineage>
</organism>
<dbReference type="AlphaFoldDB" id="Q08QF7"/>
<gene>
    <name evidence="2" type="ORF">STIAU_3469</name>
</gene>
<protein>
    <submittedName>
        <fullName evidence="2">Uncharacterized protein</fullName>
    </submittedName>
</protein>
<reference evidence="2 3" key="1">
    <citation type="submission" date="2006-04" db="EMBL/GenBank/DDBJ databases">
        <authorList>
            <person name="Nierman W.C."/>
        </authorList>
    </citation>
    <scope>NUCLEOTIDE SEQUENCE [LARGE SCALE GENOMIC DNA]</scope>
    <source>
        <strain evidence="2 3">DW4/3-1</strain>
    </source>
</reference>
<dbReference type="EMBL" id="AAMD01000211">
    <property type="protein sequence ID" value="EAU62720.1"/>
    <property type="molecule type" value="Genomic_DNA"/>
</dbReference>
<sequence length="43" mass="4576">MRSPKGASPGRPFQAWMGVRNGDGAQRLWPKPPGWTGAVPVSS</sequence>
<feature type="non-terminal residue" evidence="2">
    <location>
        <position position="43"/>
    </location>
</feature>
<accession>Q08QF7</accession>
<comment type="caution">
    <text evidence="2">The sequence shown here is derived from an EMBL/GenBank/DDBJ whole genome shotgun (WGS) entry which is preliminary data.</text>
</comment>
<evidence type="ECO:0000313" key="2">
    <source>
        <dbReference type="EMBL" id="EAU62720.1"/>
    </source>
</evidence>
<feature type="region of interest" description="Disordered" evidence="1">
    <location>
        <begin position="23"/>
        <end position="43"/>
    </location>
</feature>